<keyword evidence="1" id="KW-0472">Membrane</keyword>
<name>A0A1G2DWF2_9BACT</name>
<dbReference type="Proteomes" id="UP000178106">
    <property type="component" value="Unassembled WGS sequence"/>
</dbReference>
<reference evidence="2 3" key="1">
    <citation type="journal article" date="2016" name="Nat. Commun.">
        <title>Thousands of microbial genomes shed light on interconnected biogeochemical processes in an aquifer system.</title>
        <authorList>
            <person name="Anantharaman K."/>
            <person name="Brown C.T."/>
            <person name="Hug L.A."/>
            <person name="Sharon I."/>
            <person name="Castelle C.J."/>
            <person name="Probst A.J."/>
            <person name="Thomas B.C."/>
            <person name="Singh A."/>
            <person name="Wilkins M.J."/>
            <person name="Karaoz U."/>
            <person name="Brodie E.L."/>
            <person name="Williams K.H."/>
            <person name="Hubbard S.S."/>
            <person name="Banfield J.F."/>
        </authorList>
    </citation>
    <scope>NUCLEOTIDE SEQUENCE [LARGE SCALE GENOMIC DNA]</scope>
</reference>
<feature type="transmembrane region" description="Helical" evidence="1">
    <location>
        <begin position="12"/>
        <end position="30"/>
    </location>
</feature>
<evidence type="ECO:0000313" key="2">
    <source>
        <dbReference type="EMBL" id="OGZ17702.1"/>
    </source>
</evidence>
<comment type="caution">
    <text evidence="2">The sequence shown here is derived from an EMBL/GenBank/DDBJ whole genome shotgun (WGS) entry which is preliminary data.</text>
</comment>
<sequence>MNTQEFHSSKKVRLWVIGVLIAIGVIALFFVKGTWAKVAIGAMIAILLGAFGMEATNNDYDVGKLVETRSFSASKIERDGKGNLVNVDAFCNAQESDYNCVDFKTQVEAMTVYNRCKTLGKNMDVYGLDRDKDGKVCESLPVGAK</sequence>
<evidence type="ECO:0008006" key="4">
    <source>
        <dbReference type="Google" id="ProtNLM"/>
    </source>
</evidence>
<evidence type="ECO:0000256" key="1">
    <source>
        <dbReference type="SAM" id="Phobius"/>
    </source>
</evidence>
<dbReference type="EMBL" id="MHLU01000124">
    <property type="protein sequence ID" value="OGZ17702.1"/>
    <property type="molecule type" value="Genomic_DNA"/>
</dbReference>
<protein>
    <recommendedName>
        <fullName evidence="4">Excalibur calcium-binding domain-containing protein</fullName>
    </recommendedName>
</protein>
<accession>A0A1G2DWF2</accession>
<feature type="transmembrane region" description="Helical" evidence="1">
    <location>
        <begin position="36"/>
        <end position="55"/>
    </location>
</feature>
<keyword evidence="1" id="KW-1133">Transmembrane helix</keyword>
<proteinExistence type="predicted"/>
<dbReference type="AlphaFoldDB" id="A0A1G2DWF2"/>
<gene>
    <name evidence="2" type="ORF">A2494_02280</name>
</gene>
<keyword evidence="1" id="KW-0812">Transmembrane</keyword>
<organism evidence="2 3">
    <name type="scientific">Candidatus Lloydbacteria bacterium RIFOXYC12_FULL_46_25</name>
    <dbReference type="NCBI Taxonomy" id="1798670"/>
    <lineage>
        <taxon>Bacteria</taxon>
        <taxon>Candidatus Lloydiibacteriota</taxon>
    </lineage>
</organism>
<evidence type="ECO:0000313" key="3">
    <source>
        <dbReference type="Proteomes" id="UP000178106"/>
    </source>
</evidence>